<dbReference type="Pfam" id="PF12773">
    <property type="entry name" value="DZR"/>
    <property type="match status" value="1"/>
</dbReference>
<dbReference type="Proteomes" id="UP000635828">
    <property type="component" value="Unassembled WGS sequence"/>
</dbReference>
<dbReference type="InterPro" id="IPR048136">
    <property type="entry name" value="STM3941-like"/>
</dbReference>
<keyword evidence="1" id="KW-1133">Transmembrane helix</keyword>
<sequence>MICPKCGKESVEDALYCEWCGTHLKNKEICPKCGRGSVEGALYCEWCGTSLEPKTSHKIYLIYNNKKKYKSSILITLAFVLGGFFILSNSNEELAEYHIKGPGRFLTGNPLGLRLVGWILLIVSMLILILYLYGYKKQTTKPIIKLDAEGIESYFRSNGFIGKICWNEITNLYLTYVQGARYLIIDFKTKKEVYEASRKYGLFDNHSIKKRDLKSTCLSLGMVDMSDEEIMDVISTFQQEYKKKT</sequence>
<feature type="transmembrane region" description="Helical" evidence="1">
    <location>
        <begin position="73"/>
        <end position="91"/>
    </location>
</feature>
<feature type="domain" description="DZANK-type" evidence="2">
    <location>
        <begin position="3"/>
        <end position="48"/>
    </location>
</feature>
<evidence type="ECO:0000313" key="3">
    <source>
        <dbReference type="EMBL" id="MBC5679298.1"/>
    </source>
</evidence>
<dbReference type="InterPro" id="IPR025874">
    <property type="entry name" value="DZR"/>
</dbReference>
<organism evidence="3 4">
    <name type="scientific">Anaerostipes hominis</name>
    <name type="common">ex Liu et al. 2021</name>
    <dbReference type="NCBI Taxonomy" id="2763018"/>
    <lineage>
        <taxon>Bacteria</taxon>
        <taxon>Bacillati</taxon>
        <taxon>Bacillota</taxon>
        <taxon>Clostridia</taxon>
        <taxon>Lachnospirales</taxon>
        <taxon>Lachnospiraceae</taxon>
        <taxon>Anaerostipes</taxon>
    </lineage>
</organism>
<protein>
    <submittedName>
        <fullName evidence="3">Zinc ribbon domain-containing protein</fullName>
    </submittedName>
</protein>
<dbReference type="RefSeq" id="WP_024727460.1">
    <property type="nucleotide sequence ID" value="NZ_JACOOS010000045.1"/>
</dbReference>
<dbReference type="NCBIfam" id="NF041635">
    <property type="entry name" value="STM3941_fam"/>
    <property type="match status" value="1"/>
</dbReference>
<evidence type="ECO:0000256" key="1">
    <source>
        <dbReference type="SAM" id="Phobius"/>
    </source>
</evidence>
<evidence type="ECO:0000259" key="2">
    <source>
        <dbReference type="Pfam" id="PF12773"/>
    </source>
</evidence>
<gene>
    <name evidence="3" type="ORF">H8S22_17715</name>
</gene>
<accession>A0ABR7FVS8</accession>
<reference evidence="3 4" key="1">
    <citation type="submission" date="2020-08" db="EMBL/GenBank/DDBJ databases">
        <title>Genome public.</title>
        <authorList>
            <person name="Liu C."/>
            <person name="Sun Q."/>
        </authorList>
    </citation>
    <scope>NUCLEOTIDE SEQUENCE [LARGE SCALE GENOMIC DNA]</scope>
    <source>
        <strain evidence="3 4">NSJ-7</strain>
    </source>
</reference>
<evidence type="ECO:0000313" key="4">
    <source>
        <dbReference type="Proteomes" id="UP000635828"/>
    </source>
</evidence>
<comment type="caution">
    <text evidence="3">The sequence shown here is derived from an EMBL/GenBank/DDBJ whole genome shotgun (WGS) entry which is preliminary data.</text>
</comment>
<keyword evidence="1" id="KW-0812">Transmembrane</keyword>
<keyword evidence="4" id="KW-1185">Reference proteome</keyword>
<keyword evidence="1" id="KW-0472">Membrane</keyword>
<feature type="transmembrane region" description="Helical" evidence="1">
    <location>
        <begin position="111"/>
        <end position="133"/>
    </location>
</feature>
<proteinExistence type="predicted"/>
<dbReference type="EMBL" id="JACOOS010000045">
    <property type="protein sequence ID" value="MBC5679298.1"/>
    <property type="molecule type" value="Genomic_DNA"/>
</dbReference>
<name>A0ABR7FVS8_9FIRM</name>